<dbReference type="EMBL" id="KV428033">
    <property type="protein sequence ID" value="KZT40409.1"/>
    <property type="molecule type" value="Genomic_DNA"/>
</dbReference>
<keyword evidence="9" id="KW-1185">Reference proteome</keyword>
<evidence type="ECO:0000313" key="8">
    <source>
        <dbReference type="EMBL" id="KZT40409.1"/>
    </source>
</evidence>
<feature type="compositionally biased region" description="Basic and acidic residues" evidence="5">
    <location>
        <begin position="13"/>
        <end position="23"/>
    </location>
</feature>
<evidence type="ECO:0000256" key="1">
    <source>
        <dbReference type="ARBA" id="ARBA00004141"/>
    </source>
</evidence>
<feature type="transmembrane region" description="Helical" evidence="6">
    <location>
        <begin position="443"/>
        <end position="463"/>
    </location>
</feature>
<feature type="transmembrane region" description="Helical" evidence="6">
    <location>
        <begin position="289"/>
        <end position="309"/>
    </location>
</feature>
<dbReference type="OrthoDB" id="6770063at2759"/>
<keyword evidence="4 6" id="KW-0472">Membrane</keyword>
<evidence type="ECO:0000256" key="2">
    <source>
        <dbReference type="ARBA" id="ARBA00022692"/>
    </source>
</evidence>
<keyword evidence="3 6" id="KW-1133">Transmembrane helix</keyword>
<dbReference type="Proteomes" id="UP000076798">
    <property type="component" value="Unassembled WGS sequence"/>
</dbReference>
<feature type="transmembrane region" description="Helical" evidence="6">
    <location>
        <begin position="553"/>
        <end position="572"/>
    </location>
</feature>
<feature type="region of interest" description="Disordered" evidence="5">
    <location>
        <begin position="583"/>
        <end position="611"/>
    </location>
</feature>
<dbReference type="PROSITE" id="PS50850">
    <property type="entry name" value="MFS"/>
    <property type="match status" value="1"/>
</dbReference>
<feature type="transmembrane region" description="Helical" evidence="6">
    <location>
        <begin position="169"/>
        <end position="190"/>
    </location>
</feature>
<dbReference type="PANTHER" id="PTHR23501">
    <property type="entry name" value="MAJOR FACILITATOR SUPERFAMILY"/>
    <property type="match status" value="1"/>
</dbReference>
<dbReference type="PANTHER" id="PTHR23501:SF39">
    <property type="entry name" value="MULTIDRUG TRANSPORTER, PUTATIVE (AFU_ORTHOLOGUE AFUA_1G05010)-RELATED"/>
    <property type="match status" value="1"/>
</dbReference>
<comment type="subcellular location">
    <subcellularLocation>
        <location evidence="1">Membrane</location>
        <topology evidence="1">Multi-pass membrane protein</topology>
    </subcellularLocation>
</comment>
<accession>A0A166F948</accession>
<dbReference type="GO" id="GO:0022857">
    <property type="term" value="F:transmembrane transporter activity"/>
    <property type="evidence" value="ECO:0007669"/>
    <property type="project" value="InterPro"/>
</dbReference>
<name>A0A166F948_9AGAM</name>
<keyword evidence="2 6" id="KW-0812">Transmembrane</keyword>
<evidence type="ECO:0000256" key="3">
    <source>
        <dbReference type="ARBA" id="ARBA00022989"/>
    </source>
</evidence>
<feature type="transmembrane region" description="Helical" evidence="6">
    <location>
        <begin position="258"/>
        <end position="277"/>
    </location>
</feature>
<feature type="transmembrane region" description="Helical" evidence="6">
    <location>
        <begin position="197"/>
        <end position="217"/>
    </location>
</feature>
<feature type="transmembrane region" description="Helical" evidence="6">
    <location>
        <begin position="389"/>
        <end position="407"/>
    </location>
</feature>
<dbReference type="Pfam" id="PF07690">
    <property type="entry name" value="MFS_1"/>
    <property type="match status" value="2"/>
</dbReference>
<dbReference type="STRING" id="1314776.A0A166F948"/>
<reference evidence="8 9" key="1">
    <citation type="journal article" date="2016" name="Mol. Biol. Evol.">
        <title>Comparative Genomics of Early-Diverging Mushroom-Forming Fungi Provides Insights into the Origins of Lignocellulose Decay Capabilities.</title>
        <authorList>
            <person name="Nagy L.G."/>
            <person name="Riley R."/>
            <person name="Tritt A."/>
            <person name="Adam C."/>
            <person name="Daum C."/>
            <person name="Floudas D."/>
            <person name="Sun H."/>
            <person name="Yadav J.S."/>
            <person name="Pangilinan J."/>
            <person name="Larsson K.H."/>
            <person name="Matsuura K."/>
            <person name="Barry K."/>
            <person name="Labutti K."/>
            <person name="Kuo R."/>
            <person name="Ohm R.A."/>
            <person name="Bhattacharya S.S."/>
            <person name="Shirouzu T."/>
            <person name="Yoshinaga Y."/>
            <person name="Martin F.M."/>
            <person name="Grigoriev I.V."/>
            <person name="Hibbett D.S."/>
        </authorList>
    </citation>
    <scope>NUCLEOTIDE SEQUENCE [LARGE SCALE GENOMIC DNA]</scope>
    <source>
        <strain evidence="8 9">HHB10207 ss-3</strain>
    </source>
</reference>
<organism evidence="8 9">
    <name type="scientific">Sistotremastrum suecicum HHB10207 ss-3</name>
    <dbReference type="NCBI Taxonomy" id="1314776"/>
    <lineage>
        <taxon>Eukaryota</taxon>
        <taxon>Fungi</taxon>
        <taxon>Dikarya</taxon>
        <taxon>Basidiomycota</taxon>
        <taxon>Agaricomycotina</taxon>
        <taxon>Agaricomycetes</taxon>
        <taxon>Sistotremastrales</taxon>
        <taxon>Sistotremastraceae</taxon>
        <taxon>Sistotremastrum</taxon>
    </lineage>
</organism>
<feature type="domain" description="Major facilitator superfamily (MFS) profile" evidence="7">
    <location>
        <begin position="45"/>
        <end position="577"/>
    </location>
</feature>
<evidence type="ECO:0000256" key="6">
    <source>
        <dbReference type="SAM" id="Phobius"/>
    </source>
</evidence>
<dbReference type="AlphaFoldDB" id="A0A166F948"/>
<feature type="region of interest" description="Disordered" evidence="5">
    <location>
        <begin position="1"/>
        <end position="32"/>
    </location>
</feature>
<feature type="transmembrane region" description="Helical" evidence="6">
    <location>
        <begin position="108"/>
        <end position="128"/>
    </location>
</feature>
<proteinExistence type="predicted"/>
<dbReference type="SUPFAM" id="SSF103473">
    <property type="entry name" value="MFS general substrate transporter"/>
    <property type="match status" value="2"/>
</dbReference>
<feature type="transmembrane region" description="Helical" evidence="6">
    <location>
        <begin position="135"/>
        <end position="157"/>
    </location>
</feature>
<feature type="transmembrane region" description="Helical" evidence="6">
    <location>
        <begin position="354"/>
        <end position="377"/>
    </location>
</feature>
<feature type="transmembrane region" description="Helical" evidence="6">
    <location>
        <begin position="82"/>
        <end position="102"/>
    </location>
</feature>
<feature type="transmembrane region" description="Helical" evidence="6">
    <location>
        <begin position="413"/>
        <end position="431"/>
    </location>
</feature>
<gene>
    <name evidence="8" type="ORF">SISSUDRAFT_1118342</name>
</gene>
<feature type="transmembrane region" description="Helical" evidence="6">
    <location>
        <begin position="617"/>
        <end position="632"/>
    </location>
</feature>
<dbReference type="InterPro" id="IPR036259">
    <property type="entry name" value="MFS_trans_sf"/>
</dbReference>
<protein>
    <submittedName>
        <fullName evidence="8">MFS general substrate transporter</fullName>
    </submittedName>
</protein>
<evidence type="ECO:0000313" key="9">
    <source>
        <dbReference type="Proteomes" id="UP000076798"/>
    </source>
</evidence>
<feature type="transmembrane region" description="Helical" evidence="6">
    <location>
        <begin position="483"/>
        <end position="502"/>
    </location>
</feature>
<evidence type="ECO:0000256" key="4">
    <source>
        <dbReference type="ARBA" id="ARBA00023136"/>
    </source>
</evidence>
<feature type="compositionally biased region" description="Polar residues" evidence="5">
    <location>
        <begin position="1"/>
        <end position="10"/>
    </location>
</feature>
<dbReference type="Gene3D" id="1.20.1250.20">
    <property type="entry name" value="MFS general substrate transporter like domains"/>
    <property type="match status" value="2"/>
</dbReference>
<dbReference type="InterPro" id="IPR011701">
    <property type="entry name" value="MFS"/>
</dbReference>
<dbReference type="GO" id="GO:0005886">
    <property type="term" value="C:plasma membrane"/>
    <property type="evidence" value="ECO:0007669"/>
    <property type="project" value="TreeGrafter"/>
</dbReference>
<feature type="transmembrane region" description="Helical" evidence="6">
    <location>
        <begin position="41"/>
        <end position="62"/>
    </location>
</feature>
<evidence type="ECO:0000259" key="7">
    <source>
        <dbReference type="PROSITE" id="PS50850"/>
    </source>
</evidence>
<evidence type="ECO:0000256" key="5">
    <source>
        <dbReference type="SAM" id="MobiDB-lite"/>
    </source>
</evidence>
<dbReference type="InterPro" id="IPR020846">
    <property type="entry name" value="MFS_dom"/>
</dbReference>
<sequence length="662" mass="72036">MEGVTPTSPNLAERSKTEAKSYGHQDQSATADPSKDAKWKFMLRLALALAFPIFLEVLDYTVVATAQPHIASQFNRLDLQSWVGTIYLLTSTVFLPIFASFADIFGRHWAMQLSLILFLIGSALSTAAQNMAMVLAGRGIAGIGAAGLISVVRVLFADSRSLDANNIQATIFIILYCIAWSVGPTIGGLLTSVSFRWVFAINLPPCVLSMALVFFLLRGHVKGPQPPSRQRARRALGLISPNDFTNPTYREKIMSLDFIGAFLFVGGGILVLLGLTWGSTTVWRSVRVIVSLTVGGVLLIACVIWEWLIDHYDDPKVADRVTSHPHSYFLRLLEVEPTLPMEVLRSLDITICQYAAFTSGMVMMVAFYFVAIFFTIVAGQSAAKAGVQLVYFAPGMGGGVFLAIPLIRHTRQPKYPIILGALVTPIALGFISRAIKIDSHGQINGFMAMAGAGVGLTFGPVGIQARFSLPPSRTASVESLTLFFRTFGGVVGLAQCAAVLNARVTSSLTKLGFDVPSGASLSSGSVASLQLINDLPPDIANDVREAFRQGTRWAFISLIPWTGLAFITAIFLKKISESDRQLLTPGGHEGLEMTQTGREESQPPDGTQSLYPPEPKYQWWSGLVGLVVYIIKKRRWEKRCQEIRASLPSSEPREQPSEMIGS</sequence>